<sequence>MNKSAIRSFIRNISRYVYSDAQLTILGKSGYIRWTLRRVPGQVIFEDENGIDPDYSERIMDVVKTGGYASAILRSITSETEIKTGGSFMEIRGYFIYINAGVISWNGLSAEDVFDAVNHDFKTGRKLKPDAREIYCGLDGECLDYSKKSVVLVKRKIKAKKLHY</sequence>
<evidence type="ECO:0000313" key="1">
    <source>
        <dbReference type="EMBL" id="BAB60307.1"/>
    </source>
</evidence>
<name>Q979J6_THEVO</name>
<keyword evidence="2" id="KW-1185">Reference proteome</keyword>
<accession>Q979J6</accession>
<dbReference type="Proteomes" id="UP000001017">
    <property type="component" value="Chromosome"/>
</dbReference>
<evidence type="ECO:0000313" key="2">
    <source>
        <dbReference type="Proteomes" id="UP000001017"/>
    </source>
</evidence>
<protein>
    <submittedName>
        <fullName evidence="1">TVG1191381 protein</fullName>
    </submittedName>
</protein>
<reference evidence="1 2" key="1">
    <citation type="journal article" date="1999" name="Proc. Jpn. Acad.">
        <title>Determination of the complete genomic DNA sequence of Thermoplasma volvanium GSS1.</title>
        <authorList>
            <person name="Kawashima T."/>
            <person name="Yamamoto Y."/>
            <person name="Aramaki H."/>
            <person name="Nunoshiba T."/>
            <person name="Kawamoto T."/>
            <person name="Watanabe K."/>
            <person name="Yamazaki M."/>
            <person name="Kanehori K."/>
            <person name="Amano N."/>
            <person name="Ohya Y."/>
            <person name="Makino K."/>
            <person name="Suzuki M."/>
        </authorList>
    </citation>
    <scope>NUCLEOTIDE SEQUENCE [LARGE SCALE GENOMIC DNA]</scope>
    <source>
        <strain evidence="2">ATCC 51530 / DSM 4299 / JCM 9571 / NBRC 15438 / GSS1</strain>
    </source>
</reference>
<proteinExistence type="predicted"/>
<organism evidence="1 2">
    <name type="scientific">Thermoplasma volcanium (strain ATCC 51530 / DSM 4299 / JCM 9571 / NBRC 15438 / GSS1)</name>
    <dbReference type="NCBI Taxonomy" id="273116"/>
    <lineage>
        <taxon>Archaea</taxon>
        <taxon>Methanobacteriati</taxon>
        <taxon>Thermoplasmatota</taxon>
        <taxon>Thermoplasmata</taxon>
        <taxon>Thermoplasmatales</taxon>
        <taxon>Thermoplasmataceae</taxon>
        <taxon>Thermoplasma</taxon>
    </lineage>
</organism>
<dbReference type="KEGG" id="tvo:TVG1191381"/>
<dbReference type="HOGENOM" id="CLU_1615397_0_0_2"/>
<gene>
    <name evidence="1" type="ORF">TVG1191381</name>
</gene>
<reference evidence="1 2" key="2">
    <citation type="journal article" date="2000" name="Proc. Natl. Acad. Sci. U.S.A.">
        <title>Archaeal adaptation to higher temperatures revealed by genomic sequence of Thermoplasma volcanium.</title>
        <authorList>
            <person name="Kawashima T."/>
            <person name="Amano N."/>
            <person name="Koike H."/>
            <person name="Makino S."/>
            <person name="Higuchi S."/>
            <person name="Kawashima-Ohya Y."/>
            <person name="Watanabe K."/>
            <person name="Yamazaki M."/>
            <person name="Kanehori K."/>
            <person name="Kawamoto T."/>
            <person name="Nunoshiba T."/>
            <person name="Yamamoto Y."/>
            <person name="Aramaki H."/>
            <person name="Makino K."/>
            <person name="Suzuki M."/>
        </authorList>
    </citation>
    <scope>NUCLEOTIDE SEQUENCE [LARGE SCALE GENOMIC DNA]</scope>
    <source>
        <strain evidence="2">ATCC 51530 / DSM 4299 / JCM 9571 / NBRC 15438 / GSS1</strain>
    </source>
</reference>
<dbReference type="eggNOG" id="arCOG07374">
    <property type="taxonomic scope" value="Archaea"/>
</dbReference>
<dbReference type="RefSeq" id="WP_010917398.1">
    <property type="nucleotide sequence ID" value="NC_002689.2"/>
</dbReference>
<dbReference type="STRING" id="273116.gene:9381966"/>
<dbReference type="OrthoDB" id="55841at2157"/>
<dbReference type="EMBL" id="BA000011">
    <property type="protein sequence ID" value="BAB60307.1"/>
    <property type="molecule type" value="Genomic_DNA"/>
</dbReference>
<dbReference type="GeneID" id="1441280"/>
<dbReference type="AlphaFoldDB" id="Q979J6"/>
<dbReference type="PaxDb" id="273116-14325403"/>